<dbReference type="PROSITE" id="PS50043">
    <property type="entry name" value="HTH_LUXR_2"/>
    <property type="match status" value="1"/>
</dbReference>
<name>A0ABV9S503_9PSEU</name>
<sequence>MDALPWGDISAREAEVLAAVGEHLTNAQIAGRLHISARTVESHVSALLRKCGVSDRRQLAALAAEAAELGARADDAVLPEARTSFVGRAGDLEAVRTALDTSRLVTLTGPGGVGKTRLAVTASAAVAPRFAAGVVYVDLVPVPPGQVVSAAAGALGVTERPPRPLLGSVADRVRGRAMLLVLDNCEHVLDDVGELVSALLRAGGRLRILATSRERLGVMGEEAHTVSPLPLGSVAETLFLDRARGVDRRFTAAPALVTEACARLDGLPLAIELAAARAAAIGVDGLLTALGDRMRALVGARGGEARHHSLSDVLGWSYDLLESEERALFRRLAVFAAGFDLDAAAAVSPRERPSTVAHLLGRLVEKSLVVRRGTDRTRYRLLETVRAFAHASFAGDEERDEVLRAHVEWASRVAAELETRLDEDDRAARYDEVVDDLRAAFARTEKEPDPVAHRLGRALAHLTFARGSFVESRAHYRAAAERATTSADAVRDLRSASEAAQSLADGDDAFDLLLTGADRAGDERDRSVMLALAVTLATRQLGDFRRAVPSARRAELLARAMRTPVEDREHAAVLATARAWQAGADPVVAIEAAHDAGDPALLQGALDCANSAAARQGRLREAYRIARERLDLVPMLTKHRPADSIEMFDLFHSVSVCAVAVGDLQGALAIADRATEQDPVNADYPFVSLLKYLAPLTLSGRFDEAVELGERAFAEWRAARAPLLAWLAPSVQMLELATGLRGDHGLWRARTLEFVDHTDPRSWRLAATTAFVEARLAVRTGHLIDADRLVRNAFQDFTQPWYRAYANAAGAELAVVAHLPDAEKRLAQAEHTAEENDWAAACVARARGRFTGDVAAFRRSLEIWDRIGARFELEHTEEVAR</sequence>
<feature type="domain" description="HTH luxR-type" evidence="1">
    <location>
        <begin position="2"/>
        <end position="67"/>
    </location>
</feature>
<proteinExistence type="predicted"/>
<evidence type="ECO:0000313" key="3">
    <source>
        <dbReference type="Proteomes" id="UP001595859"/>
    </source>
</evidence>
<keyword evidence="3" id="KW-1185">Reference proteome</keyword>
<evidence type="ECO:0000259" key="1">
    <source>
        <dbReference type="PROSITE" id="PS50043"/>
    </source>
</evidence>
<dbReference type="Proteomes" id="UP001595859">
    <property type="component" value="Unassembled WGS sequence"/>
</dbReference>
<dbReference type="InterPro" id="IPR016032">
    <property type="entry name" value="Sig_transdc_resp-reg_C-effctor"/>
</dbReference>
<dbReference type="Pfam" id="PF00196">
    <property type="entry name" value="GerE"/>
    <property type="match status" value="1"/>
</dbReference>
<dbReference type="InterPro" id="IPR000792">
    <property type="entry name" value="Tscrpt_reg_LuxR_C"/>
</dbReference>
<dbReference type="SUPFAM" id="SSF52540">
    <property type="entry name" value="P-loop containing nucleoside triphosphate hydrolases"/>
    <property type="match status" value="1"/>
</dbReference>
<dbReference type="GO" id="GO:0005524">
    <property type="term" value="F:ATP binding"/>
    <property type="evidence" value="ECO:0007669"/>
    <property type="project" value="UniProtKB-KW"/>
</dbReference>
<reference evidence="3" key="1">
    <citation type="journal article" date="2019" name="Int. J. Syst. Evol. Microbiol.">
        <title>The Global Catalogue of Microorganisms (GCM) 10K type strain sequencing project: providing services to taxonomists for standard genome sequencing and annotation.</title>
        <authorList>
            <consortium name="The Broad Institute Genomics Platform"/>
            <consortium name="The Broad Institute Genome Sequencing Center for Infectious Disease"/>
            <person name="Wu L."/>
            <person name="Ma J."/>
        </authorList>
    </citation>
    <scope>NUCLEOTIDE SEQUENCE [LARGE SCALE GENOMIC DNA]</scope>
    <source>
        <strain evidence="3">ZS-22-S1</strain>
    </source>
</reference>
<keyword evidence="2" id="KW-0547">Nucleotide-binding</keyword>
<dbReference type="InterPro" id="IPR027417">
    <property type="entry name" value="P-loop_NTPase"/>
</dbReference>
<protein>
    <submittedName>
        <fullName evidence="2">ATP-binding protein</fullName>
    </submittedName>
</protein>
<dbReference type="Pfam" id="PF25872">
    <property type="entry name" value="HTH_77"/>
    <property type="match status" value="1"/>
</dbReference>
<organism evidence="2 3">
    <name type="scientific">Actinophytocola glycyrrhizae</name>
    <dbReference type="NCBI Taxonomy" id="2044873"/>
    <lineage>
        <taxon>Bacteria</taxon>
        <taxon>Bacillati</taxon>
        <taxon>Actinomycetota</taxon>
        <taxon>Actinomycetes</taxon>
        <taxon>Pseudonocardiales</taxon>
        <taxon>Pseudonocardiaceae</taxon>
    </lineage>
</organism>
<dbReference type="Gene3D" id="1.10.10.10">
    <property type="entry name" value="Winged helix-like DNA-binding domain superfamily/Winged helix DNA-binding domain"/>
    <property type="match status" value="1"/>
</dbReference>
<evidence type="ECO:0000313" key="2">
    <source>
        <dbReference type="EMBL" id="MFC4855988.1"/>
    </source>
</evidence>
<dbReference type="InterPro" id="IPR058852">
    <property type="entry name" value="HTH_77"/>
</dbReference>
<dbReference type="PANTHER" id="PTHR47691">
    <property type="entry name" value="REGULATOR-RELATED"/>
    <property type="match status" value="1"/>
</dbReference>
<dbReference type="SMART" id="SM00421">
    <property type="entry name" value="HTH_LUXR"/>
    <property type="match status" value="1"/>
</dbReference>
<dbReference type="Gene3D" id="3.40.50.300">
    <property type="entry name" value="P-loop containing nucleotide triphosphate hydrolases"/>
    <property type="match status" value="1"/>
</dbReference>
<keyword evidence="2" id="KW-0067">ATP-binding</keyword>
<dbReference type="SUPFAM" id="SSF46894">
    <property type="entry name" value="C-terminal effector domain of the bipartite response regulators"/>
    <property type="match status" value="1"/>
</dbReference>
<dbReference type="PANTHER" id="PTHR47691:SF3">
    <property type="entry name" value="HTH-TYPE TRANSCRIPTIONAL REGULATOR RV0890C-RELATED"/>
    <property type="match status" value="1"/>
</dbReference>
<dbReference type="CDD" id="cd06170">
    <property type="entry name" value="LuxR_C_like"/>
    <property type="match status" value="1"/>
</dbReference>
<accession>A0ABV9S503</accession>
<gene>
    <name evidence="2" type="ORF">ACFPCV_20945</name>
</gene>
<dbReference type="RefSeq" id="WP_378057955.1">
    <property type="nucleotide sequence ID" value="NZ_JBHSIS010000009.1"/>
</dbReference>
<dbReference type="PRINTS" id="PR00364">
    <property type="entry name" value="DISEASERSIST"/>
</dbReference>
<dbReference type="EMBL" id="JBHSIS010000009">
    <property type="protein sequence ID" value="MFC4855988.1"/>
    <property type="molecule type" value="Genomic_DNA"/>
</dbReference>
<dbReference type="InterPro" id="IPR036388">
    <property type="entry name" value="WH-like_DNA-bd_sf"/>
</dbReference>
<comment type="caution">
    <text evidence="2">The sequence shown here is derived from an EMBL/GenBank/DDBJ whole genome shotgun (WGS) entry which is preliminary data.</text>
</comment>
<dbReference type="PRINTS" id="PR00038">
    <property type="entry name" value="HTHLUXR"/>
</dbReference>